<dbReference type="Pfam" id="PF12257">
    <property type="entry name" value="IML1"/>
    <property type="match status" value="1"/>
</dbReference>
<feature type="domain" description="DEP" evidence="6">
    <location>
        <begin position="1237"/>
        <end position="1312"/>
    </location>
</feature>
<proteinExistence type="inferred from homology"/>
<dbReference type="PANTHER" id="PTHR13179:SF8">
    <property type="entry name" value="GATOR COMPLEX PROTEIN DEPDC5"/>
    <property type="match status" value="1"/>
</dbReference>
<name>A0A0C3LJB3_9AGAM</name>
<dbReference type="InterPro" id="IPR048255">
    <property type="entry name" value="IML1_N"/>
</dbReference>
<feature type="compositionally biased region" description="Gly residues" evidence="5">
    <location>
        <begin position="1558"/>
        <end position="1577"/>
    </location>
</feature>
<feature type="compositionally biased region" description="Polar residues" evidence="5">
    <location>
        <begin position="687"/>
        <end position="706"/>
    </location>
</feature>
<feature type="region of interest" description="Disordered" evidence="5">
    <location>
        <begin position="801"/>
        <end position="846"/>
    </location>
</feature>
<dbReference type="InterPro" id="IPR036388">
    <property type="entry name" value="WH-like_DNA-bd_sf"/>
</dbReference>
<dbReference type="GO" id="GO:0035556">
    <property type="term" value="P:intracellular signal transduction"/>
    <property type="evidence" value="ECO:0007669"/>
    <property type="project" value="InterPro"/>
</dbReference>
<feature type="region of interest" description="Disordered" evidence="5">
    <location>
        <begin position="576"/>
        <end position="717"/>
    </location>
</feature>
<feature type="region of interest" description="Disordered" evidence="5">
    <location>
        <begin position="1"/>
        <end position="20"/>
    </location>
</feature>
<comment type="subcellular location">
    <subcellularLocation>
        <location evidence="1">Vacuole membrane</location>
        <topology evidence="1">Peripheral membrane protein</topology>
    </subcellularLocation>
</comment>
<dbReference type="Pfam" id="PF00610">
    <property type="entry name" value="DEP"/>
    <property type="match status" value="1"/>
</dbReference>
<dbReference type="GO" id="GO:1990130">
    <property type="term" value="C:GATOR1 complex"/>
    <property type="evidence" value="ECO:0007669"/>
    <property type="project" value="TreeGrafter"/>
</dbReference>
<evidence type="ECO:0000313" key="7">
    <source>
        <dbReference type="EMBL" id="KIO21492.1"/>
    </source>
</evidence>
<dbReference type="GO" id="GO:0005096">
    <property type="term" value="F:GTPase activator activity"/>
    <property type="evidence" value="ECO:0007669"/>
    <property type="project" value="InterPro"/>
</dbReference>
<keyword evidence="8" id="KW-1185">Reference proteome</keyword>
<dbReference type="STRING" id="1051891.A0A0C3LJB3"/>
<dbReference type="GO" id="GO:0010508">
    <property type="term" value="P:positive regulation of autophagy"/>
    <property type="evidence" value="ECO:0007669"/>
    <property type="project" value="TreeGrafter"/>
</dbReference>
<evidence type="ECO:0000259" key="6">
    <source>
        <dbReference type="PROSITE" id="PS50186"/>
    </source>
</evidence>
<dbReference type="EMBL" id="KN823136">
    <property type="protein sequence ID" value="KIO21492.1"/>
    <property type="molecule type" value="Genomic_DNA"/>
</dbReference>
<comment type="similarity">
    <text evidence="2">Belongs to the IML1 family.</text>
</comment>
<dbReference type="InterPro" id="IPR036390">
    <property type="entry name" value="WH_DNA-bd_sf"/>
</dbReference>
<dbReference type="PROSITE" id="PS50186">
    <property type="entry name" value="DEP"/>
    <property type="match status" value="1"/>
</dbReference>
<dbReference type="SUPFAM" id="SSF46785">
    <property type="entry name" value="Winged helix' DNA-binding domain"/>
    <property type="match status" value="1"/>
</dbReference>
<evidence type="ECO:0000256" key="4">
    <source>
        <dbReference type="ARBA" id="ARBA00021881"/>
    </source>
</evidence>
<organism evidence="7 8">
    <name type="scientific">Tulasnella calospora MUT 4182</name>
    <dbReference type="NCBI Taxonomy" id="1051891"/>
    <lineage>
        <taxon>Eukaryota</taxon>
        <taxon>Fungi</taxon>
        <taxon>Dikarya</taxon>
        <taxon>Basidiomycota</taxon>
        <taxon>Agaricomycotina</taxon>
        <taxon>Agaricomycetes</taxon>
        <taxon>Cantharellales</taxon>
        <taxon>Tulasnellaceae</taxon>
        <taxon>Tulasnella</taxon>
    </lineage>
</organism>
<dbReference type="Gene3D" id="1.10.10.10">
    <property type="entry name" value="Winged helix-like DNA-binding domain superfamily/Winged helix DNA-binding domain"/>
    <property type="match status" value="1"/>
</dbReference>
<dbReference type="PANTHER" id="PTHR13179">
    <property type="entry name" value="DEP DOMAIN CONTAINING PROTEIN 5"/>
    <property type="match status" value="1"/>
</dbReference>
<dbReference type="InterPro" id="IPR027244">
    <property type="entry name" value="IML1"/>
</dbReference>
<feature type="compositionally biased region" description="Low complexity" evidence="5">
    <location>
        <begin position="632"/>
        <end position="647"/>
    </location>
</feature>
<evidence type="ECO:0000313" key="8">
    <source>
        <dbReference type="Proteomes" id="UP000054248"/>
    </source>
</evidence>
<reference evidence="8" key="2">
    <citation type="submission" date="2015-01" db="EMBL/GenBank/DDBJ databases">
        <title>Evolutionary Origins and Diversification of the Mycorrhizal Mutualists.</title>
        <authorList>
            <consortium name="DOE Joint Genome Institute"/>
            <consortium name="Mycorrhizal Genomics Consortium"/>
            <person name="Kohler A."/>
            <person name="Kuo A."/>
            <person name="Nagy L.G."/>
            <person name="Floudas D."/>
            <person name="Copeland A."/>
            <person name="Barry K.W."/>
            <person name="Cichocki N."/>
            <person name="Veneault-Fourrey C."/>
            <person name="LaButti K."/>
            <person name="Lindquist E.A."/>
            <person name="Lipzen A."/>
            <person name="Lundell T."/>
            <person name="Morin E."/>
            <person name="Murat C."/>
            <person name="Riley R."/>
            <person name="Ohm R."/>
            <person name="Sun H."/>
            <person name="Tunlid A."/>
            <person name="Henrissat B."/>
            <person name="Grigoriev I.V."/>
            <person name="Hibbett D.S."/>
            <person name="Martin F."/>
        </authorList>
    </citation>
    <scope>NUCLEOTIDE SEQUENCE [LARGE SCALE GENOMIC DNA]</scope>
    <source>
        <strain evidence="8">MUT 4182</strain>
    </source>
</reference>
<sequence>MNHSRKRSATLSSLLTPPTPLREGQSKRLILWISDANPDRVLLNHEAWPGVAVGDVIQVQGFASRQRKEDASMSVFCFVVGKDDGVAGKHGQQITVPKHLATVFNLQNRSEVILTKISKESVTADAVEVYFRDQYLGRCDMWRLEESLEEQCIHVEEKITFAGCVSATVKALYVKNKKVSSAYITPRTKMIFRSMSAKTTIFIQVCRELWDFADDGERYYEKICHFFLPALIERWQHASTTHVVTIVLVSRVFYEPEEKEYAAGPLRQDPDSRKWYKDFYKVIVDLEVVHDWKPSLVYLKESFWTFQRDILLTHHYHRNLQTQQNQRETAGTQSTESEEDIPVRLVGRLSMAHEGPVLEALNLSLNPMESHYVDRSLVLTGSSTILISPGTGHFRVNKRLLQLTTTRMLDQGQGLDLVCLSKAPLHRSPVFSFSGVEPGTNESIPGLRDTDPLWVWEEEDGPILGLQPMRRRDKPQVKKILFWEPFWVSLSFWDQQNNMPFREDRFVPRARMYEIQMLGLLAHDVSTLAIPHLKDNEGIQVPPVSGGGITQEEAIRTIRDQFDSDVFALKAKERTASSALVRGPPPSSTPGVVGTSHLPAKGSTSEYGPGFRSQLSSHAADQEHPKSKERPSLSSSSSTSSTATSLANFNNNPRGPKVKAMSPRLKSPLLPEKVIEEPARASPPSTPLQRSHSPSQMSVRSTSTASMKEAKKRTTRPATLASKLGVGQWIIHSLTGRAGPSQAEASQVSISGEKATRPVVATPSTAVTQATAHHTQQQEPIINIKGPSPIMATAQPIAIKNTGSLPRRSPHPLTNRTEDPVKQPANTAVGRPRSFASPVSSSPGQDSIIPAAIAARRPLEAAAAPPVNPSRPMSILSQSQSSLARRWQHIFPHPTLQYQIKWKSMCTPACLPLTTEYYPSKTELEKAYQVYSYDVLVTPDVRGSFMLKRTTNSNEEEEWPLLVMKQMAALRLALGFQFIVAPHPTLLESLSSQPTPGNETSISVRYTITGPVGSRYAAPVHPIGASEFLKSINDVAYLSMSNQIHRISFDPIEQVIQVARYVRRTTHSLESHLYQCLVWPRLGDGYREVSATFAYPNLDMYGWNRMDMLVAGYEHDLAETLRYWRTRFVVIPSESPPTFAQLSGEKLSDEEIRLLGAEKLAELFHRARWYKPNEKPDDVAPTRFLLTTLEPSACVLDEGLTAALDQIHEQGPLKKKPNSSKTVEDTPLATLAKAMREEDGVPMKDHIWNRNPYPDSFTGDEFVSWLVREYKDVATREQGAAWGVRLMEQGFMEHCRGAHGFLDGHYYYRLKDDYSAAQAARGPRWFRAANLEAVASRAGLTPASTSVRLAGSKKSKRKLTLSQTMIIDVDPGGKSKGSETAILHHDIIHNPYTALHFELNWMGTTARFIDDTVQSWSRSIEKYGLRLVEAYVDEIVRIQDRNVFQSTFPIRLAVPPPEIPNLAARLPEGSNAGHYFEHCILRHFGYILDIEAGGRYSDAVDVCYSYRRSSFRYSQFVHKSGLAFVQVIGGKEGFRWLTNRLAGTSNSFSNSHTRNAGGVPGGAAPGGGNTGGGGRASTGGSMAPGPPIPPERPDKDRTPTSVLIQRHLKGLSEFCSDPARLQAFYRSITDMLPSDNVAPGP</sequence>
<dbReference type="HOGENOM" id="CLU_000935_1_0_1"/>
<dbReference type="Proteomes" id="UP000054248">
    <property type="component" value="Unassembled WGS sequence"/>
</dbReference>
<dbReference type="CDD" id="cd04449">
    <property type="entry name" value="DEP_DEPDC5-like"/>
    <property type="match status" value="1"/>
</dbReference>
<gene>
    <name evidence="7" type="ORF">M407DRAFT_15808</name>
</gene>
<feature type="compositionally biased region" description="Basic and acidic residues" evidence="5">
    <location>
        <begin position="620"/>
        <end position="631"/>
    </location>
</feature>
<evidence type="ECO:0000256" key="2">
    <source>
        <dbReference type="ARBA" id="ARBA00005643"/>
    </source>
</evidence>
<feature type="region of interest" description="Disordered" evidence="5">
    <location>
        <begin position="1548"/>
        <end position="1602"/>
    </location>
</feature>
<protein>
    <recommendedName>
        <fullName evidence="3">Vacuolar membrane-associated protein IML1</fullName>
    </recommendedName>
    <alternativeName>
        <fullName evidence="4">Vacuolar membrane-associated protein iml1</fullName>
    </alternativeName>
</protein>
<evidence type="ECO:0000256" key="3">
    <source>
        <dbReference type="ARBA" id="ARBA00018529"/>
    </source>
</evidence>
<dbReference type="GO" id="GO:0005774">
    <property type="term" value="C:vacuolar membrane"/>
    <property type="evidence" value="ECO:0007669"/>
    <property type="project" value="UniProtKB-SubCell"/>
</dbReference>
<dbReference type="SMART" id="SM00049">
    <property type="entry name" value="DEP"/>
    <property type="match status" value="1"/>
</dbReference>
<evidence type="ECO:0000256" key="1">
    <source>
        <dbReference type="ARBA" id="ARBA00004148"/>
    </source>
</evidence>
<dbReference type="GO" id="GO:1904262">
    <property type="term" value="P:negative regulation of TORC1 signaling"/>
    <property type="evidence" value="ECO:0007669"/>
    <property type="project" value="TreeGrafter"/>
</dbReference>
<dbReference type="InterPro" id="IPR000591">
    <property type="entry name" value="DEP_dom"/>
</dbReference>
<accession>A0A0C3LJB3</accession>
<dbReference type="OrthoDB" id="39497at2759"/>
<evidence type="ECO:0000256" key="5">
    <source>
        <dbReference type="SAM" id="MobiDB-lite"/>
    </source>
</evidence>
<reference evidence="7 8" key="1">
    <citation type="submission" date="2014-04" db="EMBL/GenBank/DDBJ databases">
        <authorList>
            <consortium name="DOE Joint Genome Institute"/>
            <person name="Kuo A."/>
            <person name="Girlanda M."/>
            <person name="Perotto S."/>
            <person name="Kohler A."/>
            <person name="Nagy L.G."/>
            <person name="Floudas D."/>
            <person name="Copeland A."/>
            <person name="Barry K.W."/>
            <person name="Cichocki N."/>
            <person name="Veneault-Fourrey C."/>
            <person name="LaButti K."/>
            <person name="Lindquist E.A."/>
            <person name="Lipzen A."/>
            <person name="Lundell T."/>
            <person name="Morin E."/>
            <person name="Murat C."/>
            <person name="Sun H."/>
            <person name="Tunlid A."/>
            <person name="Henrissat B."/>
            <person name="Grigoriev I.V."/>
            <person name="Hibbett D.S."/>
            <person name="Martin F."/>
            <person name="Nordberg H.P."/>
            <person name="Cantor M.N."/>
            <person name="Hua S.X."/>
        </authorList>
    </citation>
    <scope>NUCLEOTIDE SEQUENCE [LARGE SCALE GENOMIC DNA]</scope>
    <source>
        <strain evidence="7 8">MUT 4182</strain>
    </source>
</reference>